<evidence type="ECO:0000256" key="2">
    <source>
        <dbReference type="SAM" id="SignalP"/>
    </source>
</evidence>
<dbReference type="Proteomes" id="UP001161408">
    <property type="component" value="Unassembled WGS sequence"/>
</dbReference>
<name>A0AA37W3P0_9GAMM</name>
<protein>
    <recommendedName>
        <fullName evidence="3">BD-FAE-like domain-containing protein</fullName>
    </recommendedName>
</protein>
<dbReference type="InterPro" id="IPR050300">
    <property type="entry name" value="GDXG_lipolytic_enzyme"/>
</dbReference>
<keyword evidence="5" id="KW-1185">Reference proteome</keyword>
<proteinExistence type="predicted"/>
<evidence type="ECO:0000259" key="3">
    <source>
        <dbReference type="Pfam" id="PF20434"/>
    </source>
</evidence>
<sequence>MKSLVVLFFSVWPLLANSASQQPVEFPDVENNVAYAKVASLGFNLADEKIAYGSDESQYALLWRAKQALVQTPLVILLHGGCWLSEYDIKHTYALSTGLAQAGFNVWSLEYRRSGTSGGGWPATFNDIKAGILAASTYNNGEFKLADSVAVGHSAGGHLALLAGGEISQLKGVIGLAPITDIKAYARGNNSCQKVTKDFMQGMPTDKPKAYTQANPSEQPLHPQSIILQGDKDAIVPAFNLAQLKRPVVMLEGVGHFDWIHPGTEAFSTLIKNLNEI</sequence>
<reference evidence="4" key="1">
    <citation type="journal article" date="2014" name="Int. J. Syst. Evol. Microbiol.">
        <title>Complete genome sequence of Corynebacterium casei LMG S-19264T (=DSM 44701T), isolated from a smear-ripened cheese.</title>
        <authorList>
            <consortium name="US DOE Joint Genome Institute (JGI-PGF)"/>
            <person name="Walter F."/>
            <person name="Albersmeier A."/>
            <person name="Kalinowski J."/>
            <person name="Ruckert C."/>
        </authorList>
    </citation>
    <scope>NUCLEOTIDE SEQUENCE</scope>
    <source>
        <strain evidence="4">NBRC 103034</strain>
    </source>
</reference>
<evidence type="ECO:0000313" key="5">
    <source>
        <dbReference type="Proteomes" id="UP001161408"/>
    </source>
</evidence>
<dbReference type="Pfam" id="PF20434">
    <property type="entry name" value="BD-FAE"/>
    <property type="match status" value="1"/>
</dbReference>
<dbReference type="AlphaFoldDB" id="A0AA37W3P0"/>
<reference evidence="4" key="2">
    <citation type="submission" date="2023-01" db="EMBL/GenBank/DDBJ databases">
        <title>Draft genome sequence of Pseudoalteromonas tetraodonis strain NBRC 103034.</title>
        <authorList>
            <person name="Sun Q."/>
            <person name="Mori K."/>
        </authorList>
    </citation>
    <scope>NUCLEOTIDE SEQUENCE</scope>
    <source>
        <strain evidence="4">NBRC 103034</strain>
    </source>
</reference>
<dbReference type="RefSeq" id="WP_024601246.1">
    <property type="nucleotide sequence ID" value="NZ_BJXY01000025.1"/>
</dbReference>
<dbReference type="Gene3D" id="3.40.50.1820">
    <property type="entry name" value="alpha/beta hydrolase"/>
    <property type="match status" value="1"/>
</dbReference>
<keyword evidence="1" id="KW-0378">Hydrolase</keyword>
<dbReference type="InterPro" id="IPR029058">
    <property type="entry name" value="AB_hydrolase_fold"/>
</dbReference>
<feature type="domain" description="BD-FAE-like" evidence="3">
    <location>
        <begin position="66"/>
        <end position="239"/>
    </location>
</feature>
<feature type="chain" id="PRO_5041409453" description="BD-FAE-like domain-containing protein" evidence="2">
    <location>
        <begin position="19"/>
        <end position="277"/>
    </location>
</feature>
<comment type="caution">
    <text evidence="4">The sequence shown here is derived from an EMBL/GenBank/DDBJ whole genome shotgun (WGS) entry which is preliminary data.</text>
</comment>
<dbReference type="InterPro" id="IPR049492">
    <property type="entry name" value="BD-FAE-like_dom"/>
</dbReference>
<feature type="signal peptide" evidence="2">
    <location>
        <begin position="1"/>
        <end position="18"/>
    </location>
</feature>
<accession>A0AA37W3P0</accession>
<keyword evidence="2" id="KW-0732">Signal</keyword>
<evidence type="ECO:0000313" key="4">
    <source>
        <dbReference type="EMBL" id="GLQ02091.1"/>
    </source>
</evidence>
<evidence type="ECO:0000256" key="1">
    <source>
        <dbReference type="ARBA" id="ARBA00022801"/>
    </source>
</evidence>
<organism evidence="4 5">
    <name type="scientific">Pseudoalteromonas tetraodonis GFC</name>
    <dbReference type="NCBI Taxonomy" id="1315271"/>
    <lineage>
        <taxon>Bacteria</taxon>
        <taxon>Pseudomonadati</taxon>
        <taxon>Pseudomonadota</taxon>
        <taxon>Gammaproteobacteria</taxon>
        <taxon>Alteromonadales</taxon>
        <taxon>Pseudoalteromonadaceae</taxon>
        <taxon>Pseudoalteromonas</taxon>
    </lineage>
</organism>
<dbReference type="PANTHER" id="PTHR48081">
    <property type="entry name" value="AB HYDROLASE SUPERFAMILY PROTEIN C4A8.06C"/>
    <property type="match status" value="1"/>
</dbReference>
<dbReference type="EMBL" id="BSNE01000003">
    <property type="protein sequence ID" value="GLQ02091.1"/>
    <property type="molecule type" value="Genomic_DNA"/>
</dbReference>
<dbReference type="SUPFAM" id="SSF53474">
    <property type="entry name" value="alpha/beta-Hydrolases"/>
    <property type="match status" value="1"/>
</dbReference>
<gene>
    <name evidence="4" type="ORF">GCM10007914_09720</name>
</gene>
<dbReference type="GO" id="GO:0016787">
    <property type="term" value="F:hydrolase activity"/>
    <property type="evidence" value="ECO:0007669"/>
    <property type="project" value="UniProtKB-KW"/>
</dbReference>